<sequence length="166" mass="18132">MLVLVVGGARAGKSRFAQSLAHRLGGDRVSFIATAEPLDEEMKERIRRHQQERPPGWETLEAPLEVPQALGQARHGVVLLDCLTLWVSNLLLAGRAVEGEVERLLEVAGRSGKTLIAVSNEVGMGLVPENPLGRRYRDLLGAANQRLAQEAQEVYLLVAGLSLRLK</sequence>
<evidence type="ECO:0000313" key="21">
    <source>
        <dbReference type="Proteomes" id="UP000265800"/>
    </source>
</evidence>
<dbReference type="GO" id="GO:0005525">
    <property type="term" value="F:GTP binding"/>
    <property type="evidence" value="ECO:0007669"/>
    <property type="project" value="UniProtKB-KW"/>
</dbReference>
<dbReference type="PANTHER" id="PTHR34848:SF1">
    <property type="entry name" value="BIFUNCTIONAL ADENOSYLCOBALAMIN BIOSYNTHESIS PROTEIN COBU"/>
    <property type="match status" value="1"/>
</dbReference>
<evidence type="ECO:0000256" key="4">
    <source>
        <dbReference type="ARBA" id="ARBA00003889"/>
    </source>
</evidence>
<dbReference type="InterPro" id="IPR003203">
    <property type="entry name" value="CobU/CobP"/>
</dbReference>
<dbReference type="GO" id="GO:0008820">
    <property type="term" value="F:cobinamide phosphate guanylyltransferase activity"/>
    <property type="evidence" value="ECO:0007669"/>
    <property type="project" value="UniProtKB-EC"/>
</dbReference>
<gene>
    <name evidence="20" type="primary">cobP</name>
    <name evidence="20" type="ORF">Mlute_00903</name>
</gene>
<organism evidence="20 21">
    <name type="scientific">Meiothermus luteus</name>
    <dbReference type="NCBI Taxonomy" id="2026184"/>
    <lineage>
        <taxon>Bacteria</taxon>
        <taxon>Thermotogati</taxon>
        <taxon>Deinococcota</taxon>
        <taxon>Deinococci</taxon>
        <taxon>Thermales</taxon>
        <taxon>Thermaceae</taxon>
        <taxon>Meiothermus</taxon>
    </lineage>
</organism>
<evidence type="ECO:0000256" key="12">
    <source>
        <dbReference type="ARBA" id="ARBA00022741"/>
    </source>
</evidence>
<feature type="active site" description="GMP-histidine intermediate" evidence="18">
    <location>
        <position position="49"/>
    </location>
</feature>
<evidence type="ECO:0000256" key="14">
    <source>
        <dbReference type="ARBA" id="ARBA00022840"/>
    </source>
</evidence>
<comment type="catalytic activity">
    <reaction evidence="3">
        <text>adenosylcob(III)inamide + GTP = adenosylcob(III)inamide phosphate + GDP + H(+)</text>
        <dbReference type="Rhea" id="RHEA:15765"/>
        <dbReference type="ChEBI" id="CHEBI:2480"/>
        <dbReference type="ChEBI" id="CHEBI:15378"/>
        <dbReference type="ChEBI" id="CHEBI:37565"/>
        <dbReference type="ChEBI" id="CHEBI:58189"/>
        <dbReference type="ChEBI" id="CHEBI:58502"/>
        <dbReference type="EC" id="2.7.1.156"/>
    </reaction>
</comment>
<dbReference type="EC" id="2.7.1.156" evidence="8"/>
<dbReference type="PIRSF" id="PIRSF006135">
    <property type="entry name" value="CobU"/>
    <property type="match status" value="1"/>
</dbReference>
<dbReference type="CDD" id="cd00544">
    <property type="entry name" value="CobU"/>
    <property type="match status" value="1"/>
</dbReference>
<keyword evidence="14" id="KW-0067">ATP-binding</keyword>
<dbReference type="Proteomes" id="UP000265800">
    <property type="component" value="Unassembled WGS sequence"/>
</dbReference>
<feature type="binding site" evidence="19">
    <location>
        <position position="61"/>
    </location>
    <ligand>
        <name>GTP</name>
        <dbReference type="ChEBI" id="CHEBI:37565"/>
    </ligand>
</feature>
<evidence type="ECO:0000256" key="13">
    <source>
        <dbReference type="ARBA" id="ARBA00022777"/>
    </source>
</evidence>
<dbReference type="GO" id="GO:0009236">
    <property type="term" value="P:cobalamin biosynthetic process"/>
    <property type="evidence" value="ECO:0007669"/>
    <property type="project" value="UniProtKB-UniPathway"/>
</dbReference>
<evidence type="ECO:0000256" key="18">
    <source>
        <dbReference type="PIRSR" id="PIRSR006135-1"/>
    </source>
</evidence>
<dbReference type="EMBL" id="QWKZ01000020">
    <property type="protein sequence ID" value="RIH87594.1"/>
    <property type="molecule type" value="Genomic_DNA"/>
</dbReference>
<evidence type="ECO:0000256" key="11">
    <source>
        <dbReference type="ARBA" id="ARBA00022679"/>
    </source>
</evidence>
<keyword evidence="12 19" id="KW-0547">Nucleotide-binding</keyword>
<dbReference type="EC" id="2.7.7.62" evidence="9"/>
<dbReference type="Pfam" id="PF02283">
    <property type="entry name" value="CobU"/>
    <property type="match status" value="1"/>
</dbReference>
<evidence type="ECO:0000256" key="9">
    <source>
        <dbReference type="ARBA" id="ARBA00012523"/>
    </source>
</evidence>
<evidence type="ECO:0000256" key="2">
    <source>
        <dbReference type="ARBA" id="ARBA00000711"/>
    </source>
</evidence>
<comment type="catalytic activity">
    <reaction evidence="1">
        <text>adenosylcob(III)inamide + ATP = adenosylcob(III)inamide phosphate + ADP + H(+)</text>
        <dbReference type="Rhea" id="RHEA:15769"/>
        <dbReference type="ChEBI" id="CHEBI:2480"/>
        <dbReference type="ChEBI" id="CHEBI:15378"/>
        <dbReference type="ChEBI" id="CHEBI:30616"/>
        <dbReference type="ChEBI" id="CHEBI:58502"/>
        <dbReference type="ChEBI" id="CHEBI:456216"/>
        <dbReference type="EC" id="2.7.1.156"/>
    </reaction>
</comment>
<comment type="catalytic activity">
    <reaction evidence="2">
        <text>adenosylcob(III)inamide phosphate + GTP + H(+) = adenosylcob(III)inamide-GDP + diphosphate</text>
        <dbReference type="Rhea" id="RHEA:22712"/>
        <dbReference type="ChEBI" id="CHEBI:15378"/>
        <dbReference type="ChEBI" id="CHEBI:33019"/>
        <dbReference type="ChEBI" id="CHEBI:37565"/>
        <dbReference type="ChEBI" id="CHEBI:58502"/>
        <dbReference type="ChEBI" id="CHEBI:60487"/>
        <dbReference type="EC" id="2.7.7.62"/>
    </reaction>
</comment>
<dbReference type="RefSeq" id="WP_119359571.1">
    <property type="nucleotide sequence ID" value="NZ_QWKZ01000020.1"/>
</dbReference>
<comment type="function">
    <text evidence="4">Catalyzes ATP-dependent phosphorylation of adenosylcobinamide and addition of GMP to adenosylcobinamide phosphate.</text>
</comment>
<keyword evidence="15 19" id="KW-0342">GTP-binding</keyword>
<name>A0A399ESL1_9DEIN</name>
<evidence type="ECO:0000313" key="20">
    <source>
        <dbReference type="EMBL" id="RIH87594.1"/>
    </source>
</evidence>
<evidence type="ECO:0000256" key="5">
    <source>
        <dbReference type="ARBA" id="ARBA00004692"/>
    </source>
</evidence>
<comment type="pathway">
    <text evidence="5">Cofactor biosynthesis; adenosylcobalamin biosynthesis; adenosylcobalamin from cob(II)yrinate a,c-diamide: step 6/7.</text>
</comment>
<evidence type="ECO:0000256" key="17">
    <source>
        <dbReference type="ARBA" id="ARBA00030571"/>
    </source>
</evidence>
<dbReference type="Gene3D" id="3.40.50.300">
    <property type="entry name" value="P-loop containing nucleotide triphosphate hydrolases"/>
    <property type="match status" value="1"/>
</dbReference>
<evidence type="ECO:0000256" key="3">
    <source>
        <dbReference type="ARBA" id="ARBA00001522"/>
    </source>
</evidence>
<comment type="pathway">
    <text evidence="6">Cofactor biosynthesis; adenosylcobalamin biosynthesis; adenosylcobalamin from cob(II)yrinate a,c-diamide: step 5/7.</text>
</comment>
<dbReference type="InterPro" id="IPR027417">
    <property type="entry name" value="P-loop_NTPase"/>
</dbReference>
<proteinExistence type="inferred from homology"/>
<dbReference type="GO" id="GO:0043752">
    <property type="term" value="F:adenosylcobinamide kinase activity"/>
    <property type="evidence" value="ECO:0007669"/>
    <property type="project" value="UniProtKB-EC"/>
</dbReference>
<evidence type="ECO:0000256" key="1">
    <source>
        <dbReference type="ARBA" id="ARBA00000312"/>
    </source>
</evidence>
<comment type="caution">
    <text evidence="20">The sequence shown here is derived from an EMBL/GenBank/DDBJ whole genome shotgun (WGS) entry which is preliminary data.</text>
</comment>
<evidence type="ECO:0000256" key="19">
    <source>
        <dbReference type="PIRSR" id="PIRSR006135-2"/>
    </source>
</evidence>
<dbReference type="AlphaFoldDB" id="A0A399ESL1"/>
<evidence type="ECO:0000256" key="16">
    <source>
        <dbReference type="ARBA" id="ARBA00029570"/>
    </source>
</evidence>
<feature type="binding site" evidence="19">
    <location>
        <position position="81"/>
    </location>
    <ligand>
        <name>GTP</name>
        <dbReference type="ChEBI" id="CHEBI:37565"/>
    </ligand>
</feature>
<feature type="binding site" evidence="19">
    <location>
        <begin position="33"/>
        <end position="35"/>
    </location>
    <ligand>
        <name>GTP</name>
        <dbReference type="ChEBI" id="CHEBI:37565"/>
    </ligand>
</feature>
<evidence type="ECO:0000256" key="6">
    <source>
        <dbReference type="ARBA" id="ARBA00005159"/>
    </source>
</evidence>
<dbReference type="SUPFAM" id="SSF52540">
    <property type="entry name" value="P-loop containing nucleoside triphosphate hydrolases"/>
    <property type="match status" value="1"/>
</dbReference>
<evidence type="ECO:0000256" key="7">
    <source>
        <dbReference type="ARBA" id="ARBA00007490"/>
    </source>
</evidence>
<evidence type="ECO:0000256" key="15">
    <source>
        <dbReference type="ARBA" id="ARBA00023134"/>
    </source>
</evidence>
<dbReference type="NCBIfam" id="NF004469">
    <property type="entry name" value="PRK05800.1"/>
    <property type="match status" value="1"/>
</dbReference>
<comment type="similarity">
    <text evidence="7">Belongs to the CobU/CobP family.</text>
</comment>
<keyword evidence="10" id="KW-0169">Cobalamin biosynthesis</keyword>
<evidence type="ECO:0000256" key="8">
    <source>
        <dbReference type="ARBA" id="ARBA00012016"/>
    </source>
</evidence>
<feature type="binding site" evidence="19">
    <location>
        <begin position="7"/>
        <end position="14"/>
    </location>
    <ligand>
        <name>GTP</name>
        <dbReference type="ChEBI" id="CHEBI:37565"/>
    </ligand>
</feature>
<keyword evidence="21" id="KW-1185">Reference proteome</keyword>
<keyword evidence="11 20" id="KW-0808">Transferase</keyword>
<dbReference type="GO" id="GO:0005524">
    <property type="term" value="F:ATP binding"/>
    <property type="evidence" value="ECO:0007669"/>
    <property type="project" value="UniProtKB-KW"/>
</dbReference>
<accession>A0A399ESL1</accession>
<dbReference type="UniPathway" id="UPA00148">
    <property type="reaction ID" value="UER00236"/>
</dbReference>
<protein>
    <recommendedName>
        <fullName evidence="16">Adenosylcobinamide kinase</fullName>
        <ecNumber evidence="8">2.7.1.156</ecNumber>
        <ecNumber evidence="9">2.7.7.62</ecNumber>
    </recommendedName>
    <alternativeName>
        <fullName evidence="17">Adenosylcobinamide-phosphate guanylyltransferase</fullName>
    </alternativeName>
</protein>
<dbReference type="PANTHER" id="PTHR34848">
    <property type="match status" value="1"/>
</dbReference>
<evidence type="ECO:0000256" key="10">
    <source>
        <dbReference type="ARBA" id="ARBA00022573"/>
    </source>
</evidence>
<reference evidence="20 21" key="1">
    <citation type="submission" date="2018-08" db="EMBL/GenBank/DDBJ databases">
        <title>Meiothermus luteus KCTC 52599 genome sequencing project.</title>
        <authorList>
            <person name="Da Costa M.S."/>
            <person name="Albuquerque L."/>
            <person name="Raposo P."/>
            <person name="Froufe H.J.C."/>
            <person name="Barroso C.S."/>
            <person name="Egas C."/>
        </authorList>
    </citation>
    <scope>NUCLEOTIDE SEQUENCE [LARGE SCALE GENOMIC DNA]</scope>
    <source>
        <strain evidence="20 21">KCTC 52599</strain>
    </source>
</reference>
<dbReference type="OrthoDB" id="9808302at2"/>
<keyword evidence="13" id="KW-0418">Kinase</keyword>